<dbReference type="Gene3D" id="3.40.50.150">
    <property type="entry name" value="Vaccinia Virus protein VP39"/>
    <property type="match status" value="1"/>
</dbReference>
<accession>M9RKZ7</accession>
<dbReference type="KEGG" id="oar:OA238_c02060"/>
<dbReference type="AlphaFoldDB" id="M9RKZ7"/>
<organism evidence="1 2">
    <name type="scientific">Octadecabacter arcticus 238</name>
    <dbReference type="NCBI Taxonomy" id="391616"/>
    <lineage>
        <taxon>Bacteria</taxon>
        <taxon>Pseudomonadati</taxon>
        <taxon>Pseudomonadota</taxon>
        <taxon>Alphaproteobacteria</taxon>
        <taxon>Rhodobacterales</taxon>
        <taxon>Roseobacteraceae</taxon>
        <taxon>Octadecabacter</taxon>
    </lineage>
</organism>
<evidence type="ECO:0000313" key="1">
    <source>
        <dbReference type="EMBL" id="AGI70475.1"/>
    </source>
</evidence>
<dbReference type="PANTHER" id="PTHR43861:SF1">
    <property type="entry name" value="TRANS-ACONITATE 2-METHYLTRANSFERASE"/>
    <property type="match status" value="1"/>
</dbReference>
<dbReference type="STRING" id="391616.OA238_c02060"/>
<dbReference type="HOGENOM" id="CLU_057823_2_0_5"/>
<dbReference type="GO" id="GO:0032259">
    <property type="term" value="P:methylation"/>
    <property type="evidence" value="ECO:0007669"/>
    <property type="project" value="UniProtKB-KW"/>
</dbReference>
<dbReference type="InterPro" id="IPR029063">
    <property type="entry name" value="SAM-dependent_MTases_sf"/>
</dbReference>
<dbReference type="eggNOG" id="COG0500">
    <property type="taxonomic scope" value="Bacteria"/>
</dbReference>
<dbReference type="Pfam" id="PF13489">
    <property type="entry name" value="Methyltransf_23"/>
    <property type="match status" value="1"/>
</dbReference>
<dbReference type="CDD" id="cd02440">
    <property type="entry name" value="AdoMet_MTases"/>
    <property type="match status" value="1"/>
</dbReference>
<reference evidence="1 2" key="1">
    <citation type="journal article" date="2013" name="PLoS ONE">
        <title>Poles Apart: Arctic and Antarctic Octadecabacter strains Share High Genome Plasticity and a New Type of Xanthorhodopsin.</title>
        <authorList>
            <person name="Vollmers J."/>
            <person name="Voget S."/>
            <person name="Dietrich S."/>
            <person name="Gollnow K."/>
            <person name="Smits M."/>
            <person name="Meyer K."/>
            <person name="Brinkhoff T."/>
            <person name="Simon M."/>
            <person name="Daniel R."/>
        </authorList>
    </citation>
    <scope>NUCLEOTIDE SEQUENCE [LARGE SCALE GENOMIC DNA]</scope>
    <source>
        <strain evidence="1 2">238</strain>
    </source>
</reference>
<dbReference type="PANTHER" id="PTHR43861">
    <property type="entry name" value="TRANS-ACONITATE 2-METHYLTRANSFERASE-RELATED"/>
    <property type="match status" value="1"/>
</dbReference>
<dbReference type="EMBL" id="CP003742">
    <property type="protein sequence ID" value="AGI70475.1"/>
    <property type="molecule type" value="Genomic_DNA"/>
</dbReference>
<keyword evidence="2" id="KW-1185">Reference proteome</keyword>
<dbReference type="Proteomes" id="UP000004688">
    <property type="component" value="Chromosome"/>
</dbReference>
<keyword evidence="1" id="KW-0808">Transferase</keyword>
<sequence length="206" mass="21734">MFASGGAVSIDAKTIAFYDTAAQRYADLTGHGHANKALKAFMALLPVGAEVLDLGCGPARASVHMRDAGFRPDPVDASVGMVTLANAAHQIGARLLTFDEIDMVAAYDGVWANFSLLHAPAQDLPRHLRAIATALRDGGVLHIAMKVGTGTQRDGIDRLYSYVSVAELDTLLTQAGFDVIATQEGREVGCAGTNDPFVAMQARKHA</sequence>
<dbReference type="GO" id="GO:0008168">
    <property type="term" value="F:methyltransferase activity"/>
    <property type="evidence" value="ECO:0007669"/>
    <property type="project" value="UniProtKB-KW"/>
</dbReference>
<dbReference type="SUPFAM" id="SSF53335">
    <property type="entry name" value="S-adenosyl-L-methionine-dependent methyltransferases"/>
    <property type="match status" value="1"/>
</dbReference>
<gene>
    <name evidence="1" type="ORF">OA238_c02060</name>
</gene>
<proteinExistence type="predicted"/>
<name>M9RKZ7_9RHOB</name>
<keyword evidence="1" id="KW-0489">Methyltransferase</keyword>
<evidence type="ECO:0000313" key="2">
    <source>
        <dbReference type="Proteomes" id="UP000004688"/>
    </source>
</evidence>
<protein>
    <submittedName>
        <fullName evidence="1">Methyltransferase-like protein</fullName>
    </submittedName>
</protein>